<keyword evidence="2 3" id="KW-0175">Coiled coil</keyword>
<feature type="region of interest" description="Disordered" evidence="4">
    <location>
        <begin position="789"/>
        <end position="825"/>
    </location>
</feature>
<dbReference type="Pfam" id="PF00307">
    <property type="entry name" value="CH"/>
    <property type="match status" value="1"/>
</dbReference>
<gene>
    <name evidence="6" type="primary">CYTSA</name>
    <name evidence="6" type="ORF">TR156749</name>
</gene>
<feature type="compositionally biased region" description="Pro residues" evidence="4">
    <location>
        <begin position="871"/>
        <end position="880"/>
    </location>
</feature>
<feature type="compositionally biased region" description="Polar residues" evidence="4">
    <location>
        <begin position="116"/>
        <end position="133"/>
    </location>
</feature>
<feature type="region of interest" description="Disordered" evidence="4">
    <location>
        <begin position="15"/>
        <end position="48"/>
    </location>
</feature>
<dbReference type="PANTHER" id="PTHR23167:SF69">
    <property type="entry name" value="FI18193P1"/>
    <property type="match status" value="1"/>
</dbReference>
<feature type="region of interest" description="Disordered" evidence="4">
    <location>
        <begin position="858"/>
        <end position="921"/>
    </location>
</feature>
<evidence type="ECO:0000259" key="5">
    <source>
        <dbReference type="PROSITE" id="PS50021"/>
    </source>
</evidence>
<dbReference type="InterPro" id="IPR036872">
    <property type="entry name" value="CH_dom_sf"/>
</dbReference>
<evidence type="ECO:0000256" key="2">
    <source>
        <dbReference type="ARBA" id="ARBA00023054"/>
    </source>
</evidence>
<feature type="region of interest" description="Disordered" evidence="4">
    <location>
        <begin position="938"/>
        <end position="1027"/>
    </location>
</feature>
<feature type="domain" description="Calponin-homology (CH)" evidence="5">
    <location>
        <begin position="1061"/>
        <end position="1170"/>
    </location>
</feature>
<organism evidence="6">
    <name type="scientific">Schistocephalus solidus</name>
    <name type="common">Tapeworm</name>
    <dbReference type="NCBI Taxonomy" id="70667"/>
    <lineage>
        <taxon>Eukaryota</taxon>
        <taxon>Metazoa</taxon>
        <taxon>Spiralia</taxon>
        <taxon>Lophotrochozoa</taxon>
        <taxon>Platyhelminthes</taxon>
        <taxon>Cestoda</taxon>
        <taxon>Eucestoda</taxon>
        <taxon>Diphyllobothriidea</taxon>
        <taxon>Diphyllobothriidae</taxon>
        <taxon>Schistocephalus</taxon>
    </lineage>
</organism>
<dbReference type="Gene3D" id="1.10.418.10">
    <property type="entry name" value="Calponin-like domain"/>
    <property type="match status" value="1"/>
</dbReference>
<feature type="compositionally biased region" description="Polar residues" evidence="4">
    <location>
        <begin position="62"/>
        <end position="84"/>
    </location>
</feature>
<feature type="compositionally biased region" description="Low complexity" evidence="4">
    <location>
        <begin position="997"/>
        <end position="1014"/>
    </location>
</feature>
<reference evidence="6" key="1">
    <citation type="submission" date="2016-01" db="EMBL/GenBank/DDBJ databases">
        <title>Reference transcriptome for the parasite Schistocephalus solidus: insights into the molecular evolution of parasitism.</title>
        <authorList>
            <person name="Hebert F.O."/>
            <person name="Grambauer S."/>
            <person name="Barber I."/>
            <person name="Landry C.R."/>
            <person name="Aubin-Horth N."/>
        </authorList>
    </citation>
    <scope>NUCLEOTIDE SEQUENCE</scope>
</reference>
<protein>
    <submittedName>
        <fullName evidence="6">Cytospin-A</fullName>
    </submittedName>
</protein>
<sequence length="1172" mass="126779">HALPACMRHSIRSHCKKNMHSGAKADTRSVSTKVPGRLSKSSAIKLPPKAVHQVDNPFVRPVSSSVPRATSSLFKSSSCQNIKGSRSTSQSSQDSRASSREKTRKEPAAPRHHHSSSTLSSMNTKLSNRNTPHNSSSSVLVKSNTSSTTTPLHSTLRDAPRKDDRITVNSDLLSRVEKEKKQYESRISELTHLTEARKMEIERLTFQLRNLKQEKEEAQTAAKRAQAEAESLRARLGATSCDLSKHVQEESSASCSLPTSGPDCFDQGSSCSSYHRNRSTSPPESLCTTTRMTLGGATSVFHPDHATASLYSASNCSNRDNEMDCNDAIALEERSLCDTLASNSLTRAGSTPRALTGLTATSVANLQGRIHEMEEANYTTTEELQATMEELCDLQRTLDESQDQNRTLAFERAILLESLCTQTAKLENCRFQIDQLKYLLMTHPDAMNANSRESSFVELYASLEEEKKVLLAQNNDLAQSSDSLAQECRVLTERANQLLTSLNTLEGEHEALQAAHNNLLTELNTFKSEKEDIKSPLQPVTMTTKGLEVAIDVATASEQKILKARIEELTKSSKYWQDKFELAQAEHEREATEWRLYERDLLKTVRVADGIKAESEEEMARMAVENHDLREQVKKANDEVARLHAEIQRLQAQLAQAAASQTTAANKPVTPVANVSRRSSVPVGPPNTPSSSAAAAATATGSSSTSSTNAFFSSAFPHRSGTYLQQLGLQASPGGPNSLRTGPTVQNLIQSIENQLKVVQQQKMSQSRGASPPNLICRQNSGLSTFSCQTSEAPRVHSAGSSPNSTPLRSISSADAVDSGRSLSPECRSRVHRQLLGLPDPSSDLPVGAAAAATAATSTMMKSVESNAPAPGGPPPPSSPQPVFRRASEFPSREGVTKLSRHVSSSPNHESRNRPLPQPIFRTLNGDASRQESFRAAQLKFSTPSSPPIFPGRSYRSTDGQSTANSGDAGDGQTTCGSPAPSQPTTADAKPAYNGLTTVHPASAAPPSTVSSNGAAGGVGGGAQSSDRASTATAVVVVPDPVALPLRPDPLQELAKRTNAGSKRNALLRWCQSRIAGYRGVEVTNFSSSWNDGLALCALLHTYLPSKIAWDSLNDQQTTSDKQRRFEIAFSAAESQGIPTTLALHDMLTKDRPDWNSVMNYIAAIYRHFEVH</sequence>
<feature type="compositionally biased region" description="Low complexity" evidence="4">
    <location>
        <begin position="689"/>
        <end position="708"/>
    </location>
</feature>
<evidence type="ECO:0000313" key="6">
    <source>
        <dbReference type="EMBL" id="JAP53608.1"/>
    </source>
</evidence>
<feature type="region of interest" description="Disordered" evidence="4">
    <location>
        <begin position="61"/>
        <end position="163"/>
    </location>
</feature>
<dbReference type="InterPro" id="IPR050540">
    <property type="entry name" value="F-actin_Monoox_Mical"/>
</dbReference>
<feature type="region of interest" description="Disordered" evidence="4">
    <location>
        <begin position="662"/>
        <end position="708"/>
    </location>
</feature>
<feature type="coiled-coil region" evidence="3">
    <location>
        <begin position="460"/>
        <end position="529"/>
    </location>
</feature>
<dbReference type="FunFam" id="1.10.418.10:FF:000020">
    <property type="entry name" value="Cytospin-A isoform 1"/>
    <property type="match status" value="1"/>
</dbReference>
<feature type="coiled-coil region" evidence="3">
    <location>
        <begin position="173"/>
        <end position="235"/>
    </location>
</feature>
<feature type="non-terminal residue" evidence="6">
    <location>
        <position position="1"/>
    </location>
</feature>
<feature type="compositionally biased region" description="Basic and acidic residues" evidence="4">
    <location>
        <begin position="886"/>
        <end position="896"/>
    </location>
</feature>
<dbReference type="SUPFAM" id="SSF47576">
    <property type="entry name" value="Calponin-homology domain, CH-domain"/>
    <property type="match status" value="1"/>
</dbReference>
<dbReference type="InterPro" id="IPR001715">
    <property type="entry name" value="CH_dom"/>
</dbReference>
<dbReference type="AlphaFoldDB" id="A0A0X3PPW1"/>
<name>A0A0X3PPW1_SCHSO</name>
<proteinExistence type="inferred from homology"/>
<comment type="similarity">
    <text evidence="1">Belongs to the cytospin-A family.</text>
</comment>
<evidence type="ECO:0000256" key="3">
    <source>
        <dbReference type="SAM" id="Coils"/>
    </source>
</evidence>
<evidence type="ECO:0000256" key="4">
    <source>
        <dbReference type="SAM" id="MobiDB-lite"/>
    </source>
</evidence>
<dbReference type="SMART" id="SM00033">
    <property type="entry name" value="CH"/>
    <property type="match status" value="1"/>
</dbReference>
<dbReference type="PANTHER" id="PTHR23167">
    <property type="entry name" value="CALPONIN HOMOLOGY DOMAIN-CONTAINING PROTEIN DDB_G0272472-RELATED"/>
    <property type="match status" value="1"/>
</dbReference>
<evidence type="ECO:0000256" key="1">
    <source>
        <dbReference type="ARBA" id="ARBA00009452"/>
    </source>
</evidence>
<dbReference type="EMBL" id="GEEE01009617">
    <property type="protein sequence ID" value="JAP53608.1"/>
    <property type="molecule type" value="Transcribed_RNA"/>
</dbReference>
<feature type="compositionally biased region" description="Polar residues" evidence="4">
    <location>
        <begin position="955"/>
        <end position="977"/>
    </location>
</feature>
<dbReference type="PROSITE" id="PS50021">
    <property type="entry name" value="CH"/>
    <property type="match status" value="1"/>
</dbReference>
<accession>A0A0X3PPW1</accession>
<feature type="compositionally biased region" description="Low complexity" evidence="4">
    <location>
        <begin position="134"/>
        <end position="154"/>
    </location>
</feature>
<feature type="compositionally biased region" description="Low complexity" evidence="4">
    <location>
        <begin position="85"/>
        <end position="96"/>
    </location>
</feature>
<feature type="coiled-coil region" evidence="3">
    <location>
        <begin position="612"/>
        <end position="660"/>
    </location>
</feature>
<feature type="compositionally biased region" description="Basic and acidic residues" evidence="4">
    <location>
        <begin position="97"/>
        <end position="109"/>
    </location>
</feature>
<feature type="compositionally biased region" description="Polar residues" evidence="4">
    <location>
        <begin position="799"/>
        <end position="813"/>
    </location>
</feature>